<keyword evidence="3" id="KW-1185">Reference proteome</keyword>
<dbReference type="AlphaFoldDB" id="A0A941IIC6"/>
<accession>A0A941IIC6</accession>
<name>A0A941IIC6_9ACTN</name>
<gene>
    <name evidence="2" type="ORF">KDK95_10050</name>
</gene>
<sequence>MPLRTHSEIITALAQYRAADVKGTVETTTLEFKRCLYPLDQDKGKFDLCLHVAAMANASGGLIICGFKADKSPAEANEQATEITPVPLRLLNGPRHKDVLVQYVWPHVQVDFEFYACSP</sequence>
<proteinExistence type="predicted"/>
<dbReference type="RefSeq" id="WP_212517795.1">
    <property type="nucleotide sequence ID" value="NZ_JAGSOH010000020.1"/>
</dbReference>
<dbReference type="Gene3D" id="3.30.950.30">
    <property type="entry name" value="Schlafen, AAA domain"/>
    <property type="match status" value="1"/>
</dbReference>
<evidence type="ECO:0000259" key="1">
    <source>
        <dbReference type="Pfam" id="PF04326"/>
    </source>
</evidence>
<dbReference type="Pfam" id="PF04326">
    <property type="entry name" value="SLFN_AlbA_2"/>
    <property type="match status" value="1"/>
</dbReference>
<dbReference type="Proteomes" id="UP000676325">
    <property type="component" value="Unassembled WGS sequence"/>
</dbReference>
<feature type="domain" description="Schlafen AlbA-2" evidence="1">
    <location>
        <begin position="26"/>
        <end position="76"/>
    </location>
</feature>
<evidence type="ECO:0000313" key="2">
    <source>
        <dbReference type="EMBL" id="MBR7826647.1"/>
    </source>
</evidence>
<dbReference type="InterPro" id="IPR007421">
    <property type="entry name" value="Schlafen_AlbA_2_dom"/>
</dbReference>
<organism evidence="2 3">
    <name type="scientific">Actinospica acidithermotolerans</name>
    <dbReference type="NCBI Taxonomy" id="2828514"/>
    <lineage>
        <taxon>Bacteria</taxon>
        <taxon>Bacillati</taxon>
        <taxon>Actinomycetota</taxon>
        <taxon>Actinomycetes</taxon>
        <taxon>Catenulisporales</taxon>
        <taxon>Actinospicaceae</taxon>
        <taxon>Actinospica</taxon>
    </lineage>
</organism>
<evidence type="ECO:0000313" key="3">
    <source>
        <dbReference type="Proteomes" id="UP000676325"/>
    </source>
</evidence>
<dbReference type="EMBL" id="JAGSOH010000020">
    <property type="protein sequence ID" value="MBR7826647.1"/>
    <property type="molecule type" value="Genomic_DNA"/>
</dbReference>
<protein>
    <recommendedName>
        <fullName evidence="1">Schlafen AlbA-2 domain-containing protein</fullName>
    </recommendedName>
</protein>
<comment type="caution">
    <text evidence="2">The sequence shown here is derived from an EMBL/GenBank/DDBJ whole genome shotgun (WGS) entry which is preliminary data.</text>
</comment>
<dbReference type="InterPro" id="IPR038461">
    <property type="entry name" value="Schlafen_AlbA_2_dom_sf"/>
</dbReference>
<reference evidence="2" key="1">
    <citation type="submission" date="2021-04" db="EMBL/GenBank/DDBJ databases">
        <title>Genome based classification of Actinospica acidithermotolerans sp. nov., an actinobacterium isolated from an Indonesian hot spring.</title>
        <authorList>
            <person name="Kusuma A.B."/>
            <person name="Putra K.E."/>
            <person name="Nafisah S."/>
            <person name="Loh J."/>
            <person name="Nouioui I."/>
            <person name="Goodfellow M."/>
        </authorList>
    </citation>
    <scope>NUCLEOTIDE SEQUENCE</scope>
    <source>
        <strain evidence="2">MGRD01-02</strain>
    </source>
</reference>